<comment type="caution">
    <text evidence="2">The sequence shown here is derived from an EMBL/GenBank/DDBJ whole genome shotgun (WGS) entry which is preliminary data.</text>
</comment>
<sequence>MPRRRPFSARAGRPVASAVLALATGAALLATAAPAGAAAPPKYPAGNVGKALENFFNSPGRVAGANDWNCRPSREHPTPVVLVHATFVNQGANWAVLSPMLANAGYCVYAFNYGMAPISADRIGGLGDIGVSASVMSAFVDKVLARTGARRVDVVGHSQGGLMPGYYIKRLGGAAKVRRFVALSPSNHGTTMLGLVNLGKQLNLLGFANDTLKAVGAPALVQQEEGSAFQKTMFAGGDTVPGPSYTVIQTKNDLVVTPYTNAFLKGPDVTNILIQKQCPQDYVGHVGMFNDGPVLQNVLNALGPAERRFRPVCTGYGLPV</sequence>
<reference evidence="2 3" key="1">
    <citation type="submission" date="2019-10" db="EMBL/GenBank/DDBJ databases">
        <title>Actinomadura rubteroloni sp. nov. and Actinomadura macrotermitis sp. nov., isolated from the gut of fungus growing-termite Macrotermes natalensis.</title>
        <authorList>
            <person name="Benndorf R."/>
            <person name="Martin K."/>
            <person name="Kuefner M."/>
            <person name="De Beer W."/>
            <person name="Kaster A.-K."/>
            <person name="Vollmers J."/>
            <person name="Poulsen M."/>
            <person name="Beemelmanns C."/>
        </authorList>
    </citation>
    <scope>NUCLEOTIDE SEQUENCE [LARGE SCALE GENOMIC DNA]</scope>
    <source>
        <strain evidence="2 3">RB68</strain>
    </source>
</reference>
<dbReference type="EMBL" id="WEGH01000002">
    <property type="protein sequence ID" value="MQY04612.1"/>
    <property type="molecule type" value="Genomic_DNA"/>
</dbReference>
<dbReference type="InterPro" id="IPR002918">
    <property type="entry name" value="Lipase_EstA/Esterase_EstB"/>
</dbReference>
<keyword evidence="1" id="KW-0732">Signal</keyword>
<dbReference type="Pfam" id="PF01674">
    <property type="entry name" value="Lipase_2"/>
    <property type="match status" value="1"/>
</dbReference>
<evidence type="ECO:0000313" key="2">
    <source>
        <dbReference type="EMBL" id="MQY04612.1"/>
    </source>
</evidence>
<dbReference type="AlphaFoldDB" id="A0A7K0BUQ1"/>
<dbReference type="GO" id="GO:0016042">
    <property type="term" value="P:lipid catabolic process"/>
    <property type="evidence" value="ECO:0007669"/>
    <property type="project" value="InterPro"/>
</dbReference>
<dbReference type="PANTHER" id="PTHR32015:SF1">
    <property type="entry name" value="LIPASE"/>
    <property type="match status" value="1"/>
</dbReference>
<dbReference type="SUPFAM" id="SSF53474">
    <property type="entry name" value="alpha/beta-Hydrolases"/>
    <property type="match status" value="1"/>
</dbReference>
<organism evidence="2 3">
    <name type="scientific">Actinomadura macrotermitis</name>
    <dbReference type="NCBI Taxonomy" id="2585200"/>
    <lineage>
        <taxon>Bacteria</taxon>
        <taxon>Bacillati</taxon>
        <taxon>Actinomycetota</taxon>
        <taxon>Actinomycetes</taxon>
        <taxon>Streptosporangiales</taxon>
        <taxon>Thermomonosporaceae</taxon>
        <taxon>Actinomadura</taxon>
    </lineage>
</organism>
<proteinExistence type="predicted"/>
<dbReference type="RefSeq" id="WP_153532815.1">
    <property type="nucleotide sequence ID" value="NZ_WEGH01000002.1"/>
</dbReference>
<keyword evidence="3" id="KW-1185">Reference proteome</keyword>
<evidence type="ECO:0000313" key="3">
    <source>
        <dbReference type="Proteomes" id="UP000487268"/>
    </source>
</evidence>
<dbReference type="OrthoDB" id="8871309at2"/>
<evidence type="ECO:0000256" key="1">
    <source>
        <dbReference type="SAM" id="SignalP"/>
    </source>
</evidence>
<dbReference type="Proteomes" id="UP000487268">
    <property type="component" value="Unassembled WGS sequence"/>
</dbReference>
<dbReference type="Gene3D" id="3.40.50.1820">
    <property type="entry name" value="alpha/beta hydrolase"/>
    <property type="match status" value="1"/>
</dbReference>
<feature type="signal peptide" evidence="1">
    <location>
        <begin position="1"/>
        <end position="37"/>
    </location>
</feature>
<dbReference type="InterPro" id="IPR029058">
    <property type="entry name" value="AB_hydrolase_fold"/>
</dbReference>
<accession>A0A7K0BUQ1</accession>
<protein>
    <recommendedName>
        <fullName evidence="4">Lipase</fullName>
    </recommendedName>
</protein>
<dbReference type="PANTHER" id="PTHR32015">
    <property type="entry name" value="FASTING INDUCED LIPASE"/>
    <property type="match status" value="1"/>
</dbReference>
<gene>
    <name evidence="2" type="ORF">ACRB68_26690</name>
</gene>
<dbReference type="GO" id="GO:0016298">
    <property type="term" value="F:lipase activity"/>
    <property type="evidence" value="ECO:0007669"/>
    <property type="project" value="TreeGrafter"/>
</dbReference>
<feature type="chain" id="PRO_5029684464" description="Lipase" evidence="1">
    <location>
        <begin position="38"/>
        <end position="320"/>
    </location>
</feature>
<evidence type="ECO:0008006" key="4">
    <source>
        <dbReference type="Google" id="ProtNLM"/>
    </source>
</evidence>
<name>A0A7K0BUQ1_9ACTN</name>